<dbReference type="Gene3D" id="1.25.40.10">
    <property type="entry name" value="Tetratricopeptide repeat domain"/>
    <property type="match status" value="1"/>
</dbReference>
<organism evidence="1">
    <name type="scientific">Caldithrix abyssi</name>
    <dbReference type="NCBI Taxonomy" id="187145"/>
    <lineage>
        <taxon>Bacteria</taxon>
        <taxon>Pseudomonadati</taxon>
        <taxon>Calditrichota</taxon>
        <taxon>Calditrichia</taxon>
        <taxon>Calditrichales</taxon>
        <taxon>Calditrichaceae</taxon>
        <taxon>Caldithrix</taxon>
    </lineage>
</organism>
<proteinExistence type="predicted"/>
<protein>
    <submittedName>
        <fullName evidence="1">Tetratricopeptide repeat protein</fullName>
    </submittedName>
</protein>
<name>A0A7V5PPD5_CALAY</name>
<evidence type="ECO:0000313" key="1">
    <source>
        <dbReference type="EMBL" id="HHJ52472.1"/>
    </source>
</evidence>
<comment type="caution">
    <text evidence="1">The sequence shown here is derived from an EMBL/GenBank/DDBJ whole genome shotgun (WGS) entry which is preliminary data.</text>
</comment>
<dbReference type="EMBL" id="DROD01000318">
    <property type="protein sequence ID" value="HHJ52472.1"/>
    <property type="molecule type" value="Genomic_DNA"/>
</dbReference>
<dbReference type="Proteomes" id="UP000886124">
    <property type="component" value="Unassembled WGS sequence"/>
</dbReference>
<dbReference type="AlphaFoldDB" id="A0A7V5PPD5"/>
<sequence>MKKTVWIIFLYLTVAAPLIGKDWIARVVDLTINAKFDRAERLCLERLSDADSSLHAYFYLSSVLNSKMTHYEDDRDRDRFLAVIDTIVRRTTRRLNGRDVERNTRARLLFYRGSALGYRAFYSGKTGSYFSALKDGLKSIDDLKRAVELDSTLYDAYLGIGVYQYWRSTKLRFLLWTPFVDDLRLTGIENIQKAIDHSRHSRYMAMHQLIYILLNEKQFDRALGYAEEAVRKYPDSPFMRWAYAHALYKMHRNRAALKAYRAILNMIQSGSDSNQWHEVTCRVRMAEIYRRLKDWANCRSQLKVVLAFNP</sequence>
<feature type="non-terminal residue" evidence="1">
    <location>
        <position position="310"/>
    </location>
</feature>
<dbReference type="SUPFAM" id="SSF48452">
    <property type="entry name" value="TPR-like"/>
    <property type="match status" value="1"/>
</dbReference>
<gene>
    <name evidence="1" type="ORF">ENJ89_04705</name>
</gene>
<reference evidence="1" key="1">
    <citation type="journal article" date="2020" name="mSystems">
        <title>Genome- and Community-Level Interaction Insights into Carbon Utilization and Element Cycling Functions of Hydrothermarchaeota in Hydrothermal Sediment.</title>
        <authorList>
            <person name="Zhou Z."/>
            <person name="Liu Y."/>
            <person name="Xu W."/>
            <person name="Pan J."/>
            <person name="Luo Z.H."/>
            <person name="Li M."/>
        </authorList>
    </citation>
    <scope>NUCLEOTIDE SEQUENCE [LARGE SCALE GENOMIC DNA]</scope>
    <source>
        <strain evidence="1">HyVt-527</strain>
    </source>
</reference>
<accession>A0A7V5PPD5</accession>
<dbReference type="InterPro" id="IPR011990">
    <property type="entry name" value="TPR-like_helical_dom_sf"/>
</dbReference>